<gene>
    <name evidence="12" type="primary">valS</name>
    <name evidence="16" type="ORF">CRP01_01240</name>
</gene>
<keyword evidence="3 12" id="KW-0963">Cytoplasm</keyword>
<dbReference type="EMBL" id="PDUD01000001">
    <property type="protein sequence ID" value="PHN08564.1"/>
    <property type="molecule type" value="Genomic_DNA"/>
</dbReference>
<dbReference type="CDD" id="cd00817">
    <property type="entry name" value="ValRS_core"/>
    <property type="match status" value="1"/>
</dbReference>
<evidence type="ECO:0000256" key="8">
    <source>
        <dbReference type="ARBA" id="ARBA00023054"/>
    </source>
</evidence>
<evidence type="ECO:0000259" key="15">
    <source>
        <dbReference type="Pfam" id="PF10458"/>
    </source>
</evidence>
<proteinExistence type="inferred from homology"/>
<dbReference type="AlphaFoldDB" id="A0A2D0NJ89"/>
<organism evidence="16 17">
    <name type="scientific">Flavilitoribacter nigricans (strain ATCC 23147 / DSM 23189 / NBRC 102662 / NCIMB 1420 / SS-2)</name>
    <name type="common">Lewinella nigricans</name>
    <dbReference type="NCBI Taxonomy" id="1122177"/>
    <lineage>
        <taxon>Bacteria</taxon>
        <taxon>Pseudomonadati</taxon>
        <taxon>Bacteroidota</taxon>
        <taxon>Saprospiria</taxon>
        <taxon>Saprospirales</taxon>
        <taxon>Lewinellaceae</taxon>
        <taxon>Flavilitoribacter</taxon>
    </lineage>
</organism>
<dbReference type="SUPFAM" id="SSF46589">
    <property type="entry name" value="tRNA-binding arm"/>
    <property type="match status" value="1"/>
</dbReference>
<comment type="similarity">
    <text evidence="11 12">Belongs to the class-I aminoacyl-tRNA synthetase family. ValS type 1 subfamily.</text>
</comment>
<dbReference type="SUPFAM" id="SSF52374">
    <property type="entry name" value="Nucleotidylyl transferase"/>
    <property type="match status" value="1"/>
</dbReference>
<dbReference type="Proteomes" id="UP000223913">
    <property type="component" value="Unassembled WGS sequence"/>
</dbReference>
<dbReference type="InterPro" id="IPR014729">
    <property type="entry name" value="Rossmann-like_a/b/a_fold"/>
</dbReference>
<dbReference type="PANTHER" id="PTHR11946:SF109">
    <property type="entry name" value="VALINE--TRNA LIGASE"/>
    <property type="match status" value="1"/>
</dbReference>
<dbReference type="PANTHER" id="PTHR11946">
    <property type="entry name" value="VALYL-TRNA SYNTHETASES"/>
    <property type="match status" value="1"/>
</dbReference>
<dbReference type="Gene3D" id="1.10.730.10">
    <property type="entry name" value="Isoleucyl-tRNA Synthetase, Domain 1"/>
    <property type="match status" value="1"/>
</dbReference>
<comment type="caution">
    <text evidence="16">The sequence shown here is derived from an EMBL/GenBank/DDBJ whole genome shotgun (WGS) entry which is preliminary data.</text>
</comment>
<dbReference type="InterPro" id="IPR002300">
    <property type="entry name" value="aa-tRNA-synth_Ia"/>
</dbReference>
<dbReference type="Gene3D" id="1.10.287.380">
    <property type="entry name" value="Valyl-tRNA synthetase, C-terminal domain"/>
    <property type="match status" value="1"/>
</dbReference>
<feature type="binding site" evidence="12">
    <location>
        <position position="547"/>
    </location>
    <ligand>
        <name>ATP</name>
        <dbReference type="ChEBI" id="CHEBI:30616"/>
    </ligand>
</feature>
<dbReference type="InterPro" id="IPR009008">
    <property type="entry name" value="Val/Leu/Ile-tRNA-synth_edit"/>
</dbReference>
<dbReference type="InterPro" id="IPR009080">
    <property type="entry name" value="tRNAsynth_Ia_anticodon-bd"/>
</dbReference>
<dbReference type="GO" id="GO:0005829">
    <property type="term" value="C:cytosol"/>
    <property type="evidence" value="ECO:0007669"/>
    <property type="project" value="TreeGrafter"/>
</dbReference>
<sequence length="909" mass="104733">MELSTRYSPEETEDKWYQHWMDRQYFRSVPDDREPFSIVIPPPNVTGVLHMGHMLNNTIQDILIRKARLDGKNACWVPGTDHASIATEAKVVKMLREKGITKGEIGREKFLEHAFAWKEEYGGIILQQLRRLGASCDWDRTRFTMEPKLSKAVMKVFVDLYRKGRVYRRLRMTNWDPEAQTVLSNEEVLYFEENAQLFHLRYDAADGSGQSIVIATQRPETIMADVAIAVHPEDDRFRDLIGKEVLVPLINRPIPVIADEYVDREFGTGALKITPAHDQNDYEIGQKHGLDVIDILHPDGRLNDKAQILIGQDRFEARKSIKKLLEDAGNLIKLEDYQTKIGRSERTNSVVEPRLTLQWFVEMKEFSSTALHAVDSEQVKFWPSQFWNMYYNWLREDNVRDWCISRQLWWGHRIPAWYYGDHIFVAETAEEALAEAREKTGQADLQLTDLQQDEDVLDTWFSSWLWPISVFDGFEDQEELKYYYPTNVLVTGWDIIYLWVARMIMSGYEWSGELMGLDHVLEHGRQPFKDVYFTGMVRDSKRRKMSKSLGNSPEALKLLDNYGADGVRFGMLSSGAAGNDIIFDAPFDPQTKEILNESKLCEQGRNFCNKMWNALRLIQGWEISDEAPEAATRAVNEMAGRWLENKLEGLVKKLDGLFEEYRLSEALIDLYKFIWDDFCSWYLEMIKPDYGQPIDRATYKQAIALFEKQMTLLHPFMPFVTEEIWHNLRERAEGEDCVISKWPVPAASDAKLIAQIEQAKSVVTSIRDIRNSKGIKMKDPLEVYIQDGENAGHLLAVGGWSDMIIKMGNLSKLEATTEDVNNSVSFLAGTETFFVVLNQEIDTEAECARLKEELAYYQGFLKQVNGKLSNERFVNNAPAAVVDKERQKQADGEAKLKSIEESLSQLGCN</sequence>
<dbReference type="Gene3D" id="3.40.50.620">
    <property type="entry name" value="HUPs"/>
    <property type="match status" value="2"/>
</dbReference>
<dbReference type="GO" id="GO:0002161">
    <property type="term" value="F:aminoacyl-tRNA deacylase activity"/>
    <property type="evidence" value="ECO:0007669"/>
    <property type="project" value="InterPro"/>
</dbReference>
<keyword evidence="4 12" id="KW-0436">Ligase</keyword>
<dbReference type="CDD" id="cd07962">
    <property type="entry name" value="Anticodon_Ia_Val"/>
    <property type="match status" value="1"/>
</dbReference>
<dbReference type="Pfam" id="PF00133">
    <property type="entry name" value="tRNA-synt_1"/>
    <property type="match status" value="1"/>
</dbReference>
<dbReference type="SUPFAM" id="SSF47323">
    <property type="entry name" value="Anticodon-binding domain of a subclass of class I aminoacyl-tRNA synthetases"/>
    <property type="match status" value="1"/>
</dbReference>
<evidence type="ECO:0000259" key="14">
    <source>
        <dbReference type="Pfam" id="PF08264"/>
    </source>
</evidence>
<evidence type="ECO:0000256" key="5">
    <source>
        <dbReference type="ARBA" id="ARBA00022741"/>
    </source>
</evidence>
<dbReference type="GO" id="GO:0004832">
    <property type="term" value="F:valine-tRNA ligase activity"/>
    <property type="evidence" value="ECO:0007669"/>
    <property type="project" value="UniProtKB-UniRule"/>
</dbReference>
<dbReference type="OrthoDB" id="9810365at2"/>
<keyword evidence="6 12" id="KW-0067">ATP-binding</keyword>
<evidence type="ECO:0000256" key="2">
    <source>
        <dbReference type="ARBA" id="ARBA00011245"/>
    </source>
</evidence>
<feature type="coiled-coil region" evidence="12">
    <location>
        <begin position="426"/>
        <end position="453"/>
    </location>
</feature>
<comment type="domain">
    <text evidence="12">ValRS has two distinct active sites: one for aminoacylation and one for editing. The misactivated threonine is translocated from the active site to the editing site.</text>
</comment>
<evidence type="ECO:0000256" key="3">
    <source>
        <dbReference type="ARBA" id="ARBA00022490"/>
    </source>
</evidence>
<evidence type="ECO:0000313" key="16">
    <source>
        <dbReference type="EMBL" id="PHN08564.1"/>
    </source>
</evidence>
<feature type="short sequence motif" description="'KMSKS' region" evidence="12">
    <location>
        <begin position="544"/>
        <end position="548"/>
    </location>
</feature>
<dbReference type="InterPro" id="IPR037118">
    <property type="entry name" value="Val-tRNA_synth_C_sf"/>
</dbReference>
<evidence type="ECO:0000256" key="4">
    <source>
        <dbReference type="ARBA" id="ARBA00022598"/>
    </source>
</evidence>
<dbReference type="Pfam" id="PF08264">
    <property type="entry name" value="Anticodon_1"/>
    <property type="match status" value="1"/>
</dbReference>
<dbReference type="InterPro" id="IPR033705">
    <property type="entry name" value="Anticodon_Ia_Val"/>
</dbReference>
<dbReference type="HAMAP" id="MF_02004">
    <property type="entry name" value="Val_tRNA_synth_type1"/>
    <property type="match status" value="1"/>
</dbReference>
<dbReference type="InterPro" id="IPR002303">
    <property type="entry name" value="Valyl-tRNA_ligase"/>
</dbReference>
<dbReference type="InterPro" id="IPR010978">
    <property type="entry name" value="tRNA-bd_arm"/>
</dbReference>
<comment type="function">
    <text evidence="12">Catalyzes the attachment of valine to tRNA(Val). As ValRS can inadvertently accommodate and process structurally similar amino acids such as threonine, to avoid such errors, it has a 'posttransfer' editing activity that hydrolyzes mischarged Thr-tRNA(Val) in a tRNA-dependent manner.</text>
</comment>
<evidence type="ECO:0000256" key="1">
    <source>
        <dbReference type="ARBA" id="ARBA00004496"/>
    </source>
</evidence>
<evidence type="ECO:0000256" key="10">
    <source>
        <dbReference type="ARBA" id="ARBA00047552"/>
    </source>
</evidence>
<protein>
    <recommendedName>
        <fullName evidence="12">Valine--tRNA ligase</fullName>
        <ecNumber evidence="12">6.1.1.9</ecNumber>
    </recommendedName>
    <alternativeName>
        <fullName evidence="12">Valyl-tRNA synthetase</fullName>
        <shortName evidence="12">ValRS</shortName>
    </alternativeName>
</protein>
<dbReference type="SUPFAM" id="SSF50677">
    <property type="entry name" value="ValRS/IleRS/LeuRS editing domain"/>
    <property type="match status" value="1"/>
</dbReference>
<dbReference type="NCBIfam" id="NF004349">
    <property type="entry name" value="PRK05729.1"/>
    <property type="match status" value="1"/>
</dbReference>
<dbReference type="PRINTS" id="PR00986">
    <property type="entry name" value="TRNASYNTHVAL"/>
</dbReference>
<evidence type="ECO:0000256" key="9">
    <source>
        <dbReference type="ARBA" id="ARBA00023146"/>
    </source>
</evidence>
<evidence type="ECO:0000256" key="11">
    <source>
        <dbReference type="ARBA" id="ARBA00060830"/>
    </source>
</evidence>
<evidence type="ECO:0000256" key="6">
    <source>
        <dbReference type="ARBA" id="ARBA00022840"/>
    </source>
</evidence>
<keyword evidence="9 12" id="KW-0030">Aminoacyl-tRNA synthetase</keyword>
<comment type="subcellular location">
    <subcellularLocation>
        <location evidence="1 12">Cytoplasm</location>
    </subcellularLocation>
</comment>
<feature type="domain" description="Aminoacyl-tRNA synthetase class Ia" evidence="13">
    <location>
        <begin position="15"/>
        <end position="581"/>
    </location>
</feature>
<dbReference type="GO" id="GO:0006438">
    <property type="term" value="P:valyl-tRNA aminoacylation"/>
    <property type="evidence" value="ECO:0007669"/>
    <property type="project" value="UniProtKB-UniRule"/>
</dbReference>
<reference evidence="16 17" key="1">
    <citation type="submission" date="2017-10" db="EMBL/GenBank/DDBJ databases">
        <title>The draft genome sequence of Lewinella nigricans NBRC 102662.</title>
        <authorList>
            <person name="Wang K."/>
        </authorList>
    </citation>
    <scope>NUCLEOTIDE SEQUENCE [LARGE SCALE GENOMIC DNA]</scope>
    <source>
        <strain evidence="16 17">NBRC 102662</strain>
    </source>
</reference>
<comment type="domain">
    <text evidence="12">The C-terminal coiled-coil domain is crucial for aminoacylation activity.</text>
</comment>
<dbReference type="FunFam" id="3.40.50.620:FF:000032">
    <property type="entry name" value="Valine--tRNA ligase"/>
    <property type="match status" value="1"/>
</dbReference>
<dbReference type="InterPro" id="IPR013155">
    <property type="entry name" value="M/V/L/I-tRNA-synth_anticd-bd"/>
</dbReference>
<dbReference type="EC" id="6.1.1.9" evidence="12"/>
<keyword evidence="7 12" id="KW-0648">Protein biosynthesis</keyword>
<evidence type="ECO:0000313" key="17">
    <source>
        <dbReference type="Proteomes" id="UP000223913"/>
    </source>
</evidence>
<comment type="subunit">
    <text evidence="2 12">Monomer.</text>
</comment>
<evidence type="ECO:0000256" key="7">
    <source>
        <dbReference type="ARBA" id="ARBA00022917"/>
    </source>
</evidence>
<dbReference type="Pfam" id="PF10458">
    <property type="entry name" value="Val_tRNA-synt_C"/>
    <property type="match status" value="1"/>
</dbReference>
<evidence type="ECO:0000256" key="12">
    <source>
        <dbReference type="HAMAP-Rule" id="MF_02004"/>
    </source>
</evidence>
<feature type="short sequence motif" description="'HIGH' region" evidence="12">
    <location>
        <begin position="43"/>
        <end position="53"/>
    </location>
</feature>
<keyword evidence="17" id="KW-1185">Reference proteome</keyword>
<accession>A0A2D0NJ89</accession>
<dbReference type="InterPro" id="IPR019499">
    <property type="entry name" value="Val-tRNA_synth_tRNA-bd"/>
</dbReference>
<dbReference type="GO" id="GO:0005524">
    <property type="term" value="F:ATP binding"/>
    <property type="evidence" value="ECO:0007669"/>
    <property type="project" value="UniProtKB-UniRule"/>
</dbReference>
<keyword evidence="8 12" id="KW-0175">Coiled coil</keyword>
<dbReference type="RefSeq" id="WP_099148154.1">
    <property type="nucleotide sequence ID" value="NZ_PDUD01000001.1"/>
</dbReference>
<feature type="domain" description="Valyl-tRNA synthetase tRNA-binding arm" evidence="15">
    <location>
        <begin position="842"/>
        <end position="907"/>
    </location>
</feature>
<dbReference type="InterPro" id="IPR001412">
    <property type="entry name" value="aa-tRNA-synth_I_CS"/>
</dbReference>
<dbReference type="FunFam" id="1.10.287.380:FF:000001">
    <property type="entry name" value="Valine--tRNA ligase"/>
    <property type="match status" value="1"/>
</dbReference>
<comment type="catalytic activity">
    <reaction evidence="10 12">
        <text>tRNA(Val) + L-valine + ATP = L-valyl-tRNA(Val) + AMP + diphosphate</text>
        <dbReference type="Rhea" id="RHEA:10704"/>
        <dbReference type="Rhea" id="RHEA-COMP:9672"/>
        <dbReference type="Rhea" id="RHEA-COMP:9708"/>
        <dbReference type="ChEBI" id="CHEBI:30616"/>
        <dbReference type="ChEBI" id="CHEBI:33019"/>
        <dbReference type="ChEBI" id="CHEBI:57762"/>
        <dbReference type="ChEBI" id="CHEBI:78442"/>
        <dbReference type="ChEBI" id="CHEBI:78537"/>
        <dbReference type="ChEBI" id="CHEBI:456215"/>
        <dbReference type="EC" id="6.1.1.9"/>
    </reaction>
</comment>
<dbReference type="NCBIfam" id="TIGR00422">
    <property type="entry name" value="valS"/>
    <property type="match status" value="1"/>
</dbReference>
<name>A0A2D0NJ89_FLAN2</name>
<dbReference type="Gene3D" id="3.90.740.10">
    <property type="entry name" value="Valyl/Leucyl/Isoleucyl-tRNA synthetase, editing domain"/>
    <property type="match status" value="1"/>
</dbReference>
<dbReference type="PROSITE" id="PS00178">
    <property type="entry name" value="AA_TRNA_LIGASE_I"/>
    <property type="match status" value="1"/>
</dbReference>
<keyword evidence="5 12" id="KW-0547">Nucleotide-binding</keyword>
<feature type="domain" description="Methionyl/Valyl/Leucyl/Isoleucyl-tRNA synthetase anticodon-binding" evidence="14">
    <location>
        <begin position="641"/>
        <end position="785"/>
    </location>
</feature>
<evidence type="ECO:0000259" key="13">
    <source>
        <dbReference type="Pfam" id="PF00133"/>
    </source>
</evidence>